<evidence type="ECO:0000256" key="2">
    <source>
        <dbReference type="ARBA" id="ARBA00022553"/>
    </source>
</evidence>
<keyword evidence="6" id="KW-0418">Kinase</keyword>
<keyword evidence="3" id="KW-0808">Transferase</keyword>
<keyword evidence="10" id="KW-0904">Protein phosphatase</keyword>
<dbReference type="Gene3D" id="3.30.450.20">
    <property type="entry name" value="PAS domain"/>
    <property type="match status" value="1"/>
</dbReference>
<evidence type="ECO:0000256" key="4">
    <source>
        <dbReference type="ARBA" id="ARBA00022723"/>
    </source>
</evidence>
<dbReference type="PANTHER" id="PTHR43156:SF2">
    <property type="entry name" value="STAGE II SPORULATION PROTEIN E"/>
    <property type="match status" value="1"/>
</dbReference>
<evidence type="ECO:0000256" key="5">
    <source>
        <dbReference type="ARBA" id="ARBA00022741"/>
    </source>
</evidence>
<dbReference type="GO" id="GO:0016301">
    <property type="term" value="F:kinase activity"/>
    <property type="evidence" value="ECO:0007669"/>
    <property type="project" value="UniProtKB-KW"/>
</dbReference>
<evidence type="ECO:0000256" key="3">
    <source>
        <dbReference type="ARBA" id="ARBA00022679"/>
    </source>
</evidence>
<comment type="catalytic activity">
    <reaction evidence="12">
        <text>O-phospho-L-seryl-[protein] + H2O = L-seryl-[protein] + phosphate</text>
        <dbReference type="Rhea" id="RHEA:20629"/>
        <dbReference type="Rhea" id="RHEA-COMP:9863"/>
        <dbReference type="Rhea" id="RHEA-COMP:11604"/>
        <dbReference type="ChEBI" id="CHEBI:15377"/>
        <dbReference type="ChEBI" id="CHEBI:29999"/>
        <dbReference type="ChEBI" id="CHEBI:43474"/>
        <dbReference type="ChEBI" id="CHEBI:83421"/>
        <dbReference type="EC" id="3.1.3.16"/>
    </reaction>
</comment>
<evidence type="ECO:0000256" key="6">
    <source>
        <dbReference type="ARBA" id="ARBA00022777"/>
    </source>
</evidence>
<evidence type="ECO:0000256" key="12">
    <source>
        <dbReference type="ARBA" id="ARBA00047761"/>
    </source>
</evidence>
<evidence type="ECO:0000313" key="17">
    <source>
        <dbReference type="EMBL" id="GDY63925.1"/>
    </source>
</evidence>
<dbReference type="InterPro" id="IPR036457">
    <property type="entry name" value="PPM-type-like_dom_sf"/>
</dbReference>
<evidence type="ECO:0000256" key="9">
    <source>
        <dbReference type="ARBA" id="ARBA00022842"/>
    </source>
</evidence>
<keyword evidence="9" id="KW-0460">Magnesium</keyword>
<dbReference type="OMA" id="WLATPYD"/>
<dbReference type="InterPro" id="IPR052016">
    <property type="entry name" value="Bact_Sigma-Reg"/>
</dbReference>
<dbReference type="InterPro" id="IPR035965">
    <property type="entry name" value="PAS-like_dom_sf"/>
</dbReference>
<sequence length="574" mass="61496">MGCVESSPGGDEDFDANEALTSALFEAVGAGMYAVDGQGKVIACNPWAERLLGYAPGTLLGVDAHHTLHPMEGDENGLPAQRPVLADIVLGKRISGDRAVLLRADGTPVQVWWSAAPLPEEMGYDKGAVVVFHDASARRARDGRRARRYAHSETMREQAEYDLSEITWLSELTLAMVSTLDADEALGRLVRQLVPRLADTALIDLTAGLTRRRAAATHHLPGVLPSGPHDIGEPLPGHPAHDAALSRVFGGAGTQHLTAPLPAGPAYPGRDLFALVDAHEALVVPLRLRASTFGALTLVRAPASPPFNEADRILAEEVARRAALGLDNTRLHAAQADIAATLQRALLTDLPTVPRLELAAHYQPAQRAAEVGGDWYDAFLLEDGDLAMAIGDVTGHDIQAASRMSELRNMLRALVVDRPEENPGQILRRLDTAQARLTLADSATAILTRLHPTADGTWDLAWSVAGHPPPLLITADGTATYLTGPRAMLLGVRPTAERPTAHTRLPGGATLLLYTDGLVESRAQPFDVGMTRLRQYATTHRQLPLHRLCAQLAHDLGDTRDDITLIAARTPPTA</sequence>
<dbReference type="EMBL" id="BJHY01000001">
    <property type="protein sequence ID" value="GDY75927.1"/>
    <property type="molecule type" value="Genomic_DNA"/>
</dbReference>
<dbReference type="InterPro" id="IPR001932">
    <property type="entry name" value="PPM-type_phosphatase-like_dom"/>
</dbReference>
<dbReference type="SMART" id="SM00091">
    <property type="entry name" value="PAS"/>
    <property type="match status" value="1"/>
</dbReference>
<dbReference type="SUPFAM" id="SSF81606">
    <property type="entry name" value="PP2C-like"/>
    <property type="match status" value="1"/>
</dbReference>
<evidence type="ECO:0000256" key="1">
    <source>
        <dbReference type="ARBA" id="ARBA00013081"/>
    </source>
</evidence>
<evidence type="ECO:0000313" key="19">
    <source>
        <dbReference type="Proteomes" id="UP000299211"/>
    </source>
</evidence>
<evidence type="ECO:0000313" key="18">
    <source>
        <dbReference type="EMBL" id="GDY75927.1"/>
    </source>
</evidence>
<dbReference type="SMART" id="SM00331">
    <property type="entry name" value="PP2C_SIG"/>
    <property type="match status" value="1"/>
</dbReference>
<accession>A0A4D4MXY5</accession>
<dbReference type="SUPFAM" id="SSF55781">
    <property type="entry name" value="GAF domain-like"/>
    <property type="match status" value="1"/>
</dbReference>
<evidence type="ECO:0000256" key="14">
    <source>
        <dbReference type="ARBA" id="ARBA00075117"/>
    </source>
</evidence>
<comment type="caution">
    <text evidence="18">The sequence shown here is derived from an EMBL/GenBank/DDBJ whole genome shotgun (WGS) entry which is preliminary data.</text>
</comment>
<dbReference type="SUPFAM" id="SSF55785">
    <property type="entry name" value="PYP-like sensor domain (PAS domain)"/>
    <property type="match status" value="1"/>
</dbReference>
<reference evidence="17 20" key="2">
    <citation type="submission" date="2019-04" db="EMBL/GenBank/DDBJ databases">
        <title>Draft genome sequences of Streptomyces avermitilis NBRC 14893.</title>
        <authorList>
            <person name="Komaki H."/>
            <person name="Tamura T."/>
            <person name="Hosoyama A."/>
        </authorList>
    </citation>
    <scope>NUCLEOTIDE SEQUENCE [LARGE SCALE GENOMIC DNA]</scope>
    <source>
        <strain evidence="17 20">NBRC 14893</strain>
    </source>
</reference>
<evidence type="ECO:0000256" key="10">
    <source>
        <dbReference type="ARBA" id="ARBA00022912"/>
    </source>
</evidence>
<dbReference type="Proteomes" id="UP000299211">
    <property type="component" value="Unassembled WGS sequence"/>
</dbReference>
<keyword evidence="5" id="KW-0547">Nucleotide-binding</keyword>
<evidence type="ECO:0000313" key="20">
    <source>
        <dbReference type="Proteomes" id="UP000302139"/>
    </source>
</evidence>
<dbReference type="NCBIfam" id="TIGR00229">
    <property type="entry name" value="sensory_box"/>
    <property type="match status" value="1"/>
</dbReference>
<dbReference type="Pfam" id="PF07228">
    <property type="entry name" value="SpoIIE"/>
    <property type="match status" value="1"/>
</dbReference>
<evidence type="ECO:0000259" key="16">
    <source>
        <dbReference type="PROSITE" id="PS50112"/>
    </source>
</evidence>
<dbReference type="PROSITE" id="PS50112">
    <property type="entry name" value="PAS"/>
    <property type="match status" value="1"/>
</dbReference>
<evidence type="ECO:0000256" key="13">
    <source>
        <dbReference type="ARBA" id="ARBA00056274"/>
    </source>
</evidence>
<dbReference type="FunFam" id="3.60.40.10:FF:000005">
    <property type="entry name" value="Serine/threonine protein phosphatase"/>
    <property type="match status" value="1"/>
</dbReference>
<proteinExistence type="predicted"/>
<dbReference type="Proteomes" id="UP000302139">
    <property type="component" value="Unassembled WGS sequence"/>
</dbReference>
<dbReference type="STRING" id="33903.AQJ43_05695"/>
<evidence type="ECO:0000256" key="11">
    <source>
        <dbReference type="ARBA" id="ARBA00023211"/>
    </source>
</evidence>
<dbReference type="Gene3D" id="3.60.40.10">
    <property type="entry name" value="PPM-type phosphatase domain"/>
    <property type="match status" value="1"/>
</dbReference>
<dbReference type="InterPro" id="IPR003018">
    <property type="entry name" value="GAF"/>
</dbReference>
<dbReference type="AlphaFoldDB" id="A0A4D4MXY5"/>
<keyword evidence="4" id="KW-0479">Metal-binding</keyword>
<dbReference type="Pfam" id="PF08448">
    <property type="entry name" value="PAS_4"/>
    <property type="match status" value="1"/>
</dbReference>
<organism evidence="18 19">
    <name type="scientific">Streptomyces avermitilis</name>
    <dbReference type="NCBI Taxonomy" id="33903"/>
    <lineage>
        <taxon>Bacteria</taxon>
        <taxon>Bacillati</taxon>
        <taxon>Actinomycetota</taxon>
        <taxon>Actinomycetes</taxon>
        <taxon>Kitasatosporales</taxon>
        <taxon>Streptomycetaceae</taxon>
        <taxon>Streptomyces</taxon>
    </lineage>
</organism>
<dbReference type="InterPro" id="IPR029016">
    <property type="entry name" value="GAF-like_dom_sf"/>
</dbReference>
<dbReference type="GO" id="GO:0004722">
    <property type="term" value="F:protein serine/threonine phosphatase activity"/>
    <property type="evidence" value="ECO:0007669"/>
    <property type="project" value="UniProtKB-EC"/>
</dbReference>
<dbReference type="GO" id="GO:0046872">
    <property type="term" value="F:metal ion binding"/>
    <property type="evidence" value="ECO:0007669"/>
    <property type="project" value="UniProtKB-KW"/>
</dbReference>
<dbReference type="CDD" id="cd00130">
    <property type="entry name" value="PAS"/>
    <property type="match status" value="1"/>
</dbReference>
<protein>
    <recommendedName>
        <fullName evidence="1">protein-serine/threonine phosphatase</fullName>
        <ecNumber evidence="1">3.1.3.16</ecNumber>
    </recommendedName>
    <alternativeName>
        <fullName evidence="15">Protein-serine/threonine phosphatase</fullName>
    </alternativeName>
    <alternativeName>
        <fullName evidence="14">Serine/threonine-protein kinase</fullName>
    </alternativeName>
</protein>
<dbReference type="Gene3D" id="3.30.450.40">
    <property type="match status" value="1"/>
</dbReference>
<evidence type="ECO:0000256" key="8">
    <source>
        <dbReference type="ARBA" id="ARBA00022840"/>
    </source>
</evidence>
<evidence type="ECO:0000256" key="15">
    <source>
        <dbReference type="ARBA" id="ARBA00081350"/>
    </source>
</evidence>
<dbReference type="SMART" id="SM00065">
    <property type="entry name" value="GAF"/>
    <property type="match status" value="1"/>
</dbReference>
<keyword evidence="7" id="KW-0378">Hydrolase</keyword>
<dbReference type="InterPro" id="IPR000014">
    <property type="entry name" value="PAS"/>
</dbReference>
<dbReference type="EC" id="3.1.3.16" evidence="1"/>
<keyword evidence="8" id="KW-0067">ATP-binding</keyword>
<comment type="function">
    <text evidence="13">Primarily acts as an independent SigF regulator that is sensitive to the osmosensory signal, mediating the cross talk of PknD with the SigF regulon. Possesses both phosphatase and kinase activities. The kinase domain functions as a classic anti-sigma factor-like kinase to phosphorylate the anti-anti-sigma factor domain at the canonical regulatory site, and the phosphatase domain antagonizes this activity.</text>
</comment>
<reference evidence="18 19" key="1">
    <citation type="submission" date="2019-04" db="EMBL/GenBank/DDBJ databases">
        <title>Draft genome sequences of Streptomyces avermitilis ATCC 31267.</title>
        <authorList>
            <person name="Komaki H."/>
            <person name="Tamura T."/>
            <person name="Hosoyama A."/>
        </authorList>
    </citation>
    <scope>NUCLEOTIDE SEQUENCE [LARGE SCALE GENOMIC DNA]</scope>
    <source>
        <strain evidence="18 19">ATCC 31267</strain>
    </source>
</reference>
<keyword evidence="2" id="KW-0597">Phosphoprotein</keyword>
<gene>
    <name evidence="17" type="ORF">SAV14893_033180</name>
    <name evidence="18" type="ORF">SAV31267_054120</name>
</gene>
<keyword evidence="11" id="KW-0464">Manganese</keyword>
<dbReference type="InterPro" id="IPR013656">
    <property type="entry name" value="PAS_4"/>
</dbReference>
<name>A0A4D4MXY5_STRAX</name>
<feature type="domain" description="PAS" evidence="16">
    <location>
        <begin position="17"/>
        <end position="70"/>
    </location>
</feature>
<dbReference type="PANTHER" id="PTHR43156">
    <property type="entry name" value="STAGE II SPORULATION PROTEIN E-RELATED"/>
    <property type="match status" value="1"/>
</dbReference>
<dbReference type="EMBL" id="BJHX01000001">
    <property type="protein sequence ID" value="GDY63925.1"/>
    <property type="molecule type" value="Genomic_DNA"/>
</dbReference>
<evidence type="ECO:0000256" key="7">
    <source>
        <dbReference type="ARBA" id="ARBA00022801"/>
    </source>
</evidence>
<dbReference type="GO" id="GO:0005524">
    <property type="term" value="F:ATP binding"/>
    <property type="evidence" value="ECO:0007669"/>
    <property type="project" value="UniProtKB-KW"/>
</dbReference>